<evidence type="ECO:0000313" key="11">
    <source>
        <dbReference type="Proteomes" id="UP000009046"/>
    </source>
</evidence>
<dbReference type="OrthoDB" id="5971574at2759"/>
<comment type="pathway">
    <text evidence="1 6">Glycan biosynthesis; glycogen metabolism.</text>
</comment>
<keyword evidence="6" id="KW-1003">Cell membrane</keyword>
<dbReference type="GO" id="GO:0005977">
    <property type="term" value="P:glycogen metabolic process"/>
    <property type="evidence" value="ECO:0007669"/>
    <property type="project" value="UniProtKB-UniPathway"/>
</dbReference>
<proteinExistence type="inferred from homology"/>
<keyword evidence="6" id="KW-0636">Prenylation</keyword>
<keyword evidence="6" id="KW-0472">Membrane</keyword>
<dbReference type="GO" id="GO:0016301">
    <property type="term" value="F:kinase activity"/>
    <property type="evidence" value="ECO:0007669"/>
    <property type="project" value="UniProtKB-KW"/>
</dbReference>
<dbReference type="VEuPathDB" id="VectorBase:PHUM509480"/>
<dbReference type="STRING" id="121224.E0VY57"/>
<dbReference type="GO" id="GO:0005516">
    <property type="term" value="F:calmodulin binding"/>
    <property type="evidence" value="ECO:0007669"/>
    <property type="project" value="UniProtKB-KW"/>
</dbReference>
<dbReference type="PANTHER" id="PTHR10749:SF8">
    <property type="entry name" value="PHOSPHORYLASE B KINASE REGULATORY SUBUNIT BETA"/>
    <property type="match status" value="1"/>
</dbReference>
<dbReference type="GO" id="GO:0005886">
    <property type="term" value="C:plasma membrane"/>
    <property type="evidence" value="ECO:0007669"/>
    <property type="project" value="UniProtKB-SubCell"/>
</dbReference>
<keyword evidence="3 6" id="KW-0321">Glycogen metabolism</keyword>
<dbReference type="EMBL" id="AAZO01006200">
    <property type="status" value="NOT_ANNOTATED_CDS"/>
    <property type="molecule type" value="Genomic_DNA"/>
</dbReference>
<name>E0VY57_PEDHC</name>
<dbReference type="GO" id="GO:0005964">
    <property type="term" value="C:phosphorylase kinase complex"/>
    <property type="evidence" value="ECO:0007669"/>
    <property type="project" value="TreeGrafter"/>
</dbReference>
<organism>
    <name type="scientific">Pediculus humanus subsp. corporis</name>
    <name type="common">Body louse</name>
    <dbReference type="NCBI Taxonomy" id="121224"/>
    <lineage>
        <taxon>Eukaryota</taxon>
        <taxon>Metazoa</taxon>
        <taxon>Ecdysozoa</taxon>
        <taxon>Arthropoda</taxon>
        <taxon>Hexapoda</taxon>
        <taxon>Insecta</taxon>
        <taxon>Pterygota</taxon>
        <taxon>Neoptera</taxon>
        <taxon>Paraneoptera</taxon>
        <taxon>Psocodea</taxon>
        <taxon>Troctomorpha</taxon>
        <taxon>Phthiraptera</taxon>
        <taxon>Anoplura</taxon>
        <taxon>Pediculidae</taxon>
        <taxon>Pediculus</taxon>
    </lineage>
</organism>
<keyword evidence="4 6" id="KW-0112">Calmodulin-binding</keyword>
<dbReference type="RefSeq" id="XP_002431051.1">
    <property type="nucleotide sequence ID" value="XM_002431006.1"/>
</dbReference>
<keyword evidence="9" id="KW-0418">Kinase</keyword>
<dbReference type="OMA" id="CWIKQAH"/>
<dbReference type="InParanoid" id="E0VY57"/>
<evidence type="ECO:0000256" key="1">
    <source>
        <dbReference type="ARBA" id="ARBA00005131"/>
    </source>
</evidence>
<comment type="similarity">
    <text evidence="2 6">Belongs to the phosphorylase b kinase regulatory chain family.</text>
</comment>
<dbReference type="EnsemblMetazoa" id="PHUM509480-RA">
    <property type="protein sequence ID" value="PHUM509480-PA"/>
    <property type="gene ID" value="PHUM509480"/>
</dbReference>
<dbReference type="AlphaFoldDB" id="E0VY57"/>
<sequence length="1153" mass="132624">MTCYQKGEFILIIAKSSLKIQTDLKILVGQKMTLNETKIEQIEVSSYIDTVRQLDIYYGIVKRQLLQFQSATTGLFPPVSHDVKEGSIKDSIYCAAAIWSLYQAYRRIDDDQGKSYELGQSAVKCMRGILQCWIKQAHKIELFKKKQCNAHSLHSKFHLVTGDEICSETYPNLQINVVSLFLLYLVQMISSGLQIIYTQDEVAFIQNLVYYVERAYRTPDFGIWERGTKYNNGTPEIHASSIGVAKSALEAINGCNLFGEQGASWSVIYVDIDAHNRNRSIFYTMLPRESSSKEVDAALLSTISYPAFATHQQNLVSETMKNVISKLKGKYGFKRFLRDGYKTEIENLQRQFYLEGETKEFENIENEWPIFFIFMIIDGIFKNLPDQVEEYRQLLKLRIQTDSHGDPIIPMYYYVKHSDIESERSQPGTTSKHASFIGSSIGGLFLWAQAMYLISQLLIDGLLHVNELDPIRRHQPSHSRPRKGGRYSVFQGTATDLVVQIILIAESMRLQAMMATYGIQTQTPHQVEPVQIWSSSQLVKIYENLGVNSKLNLKGRPGRPIGALGTSKVYRICGITVLCYPLVFEVSEFYLYRDMALLIDDIKTELQFVANNWRLSGRPTVCLLIREEHMRDPHFKKMLDLMAMLKRGYCEGTKIRIGRLQNLISSSCIEHLDFMNDYISSEMNVTFFKELEHDYIGYQSLTDVPKMATYSDSNIVLTVIDNPQLDEIIEQFRNTSDLKLRCQLLDVLLKKKGEDYVINDVKIKDHLKNLYYLAGNRHCWDVVRFCSSLLKHTVDSISPFITTVLVNGKQLTVGVIGREEIVIDKPMIPAEIHSVMYNRVQPYDIIQAVLQQEAVLYCGRLIGTEPQVFKGILKIRIGWMLEAIKLYLRKKEVDSRPLECRSPYELRQLIYKILSLKKWASENTLSPLERRQLEGCLYRVPSKFYSQVWDVLSRTPCGFCAGGKLFSQQPILSNLGRSELSFALLIEETINHISQPEYRQIIVELLTILSTILSRNPELVFQTQLNLDHLVSEAFHMFNKDNHSTLGIEKFFDAPYSVTTSYLARAVVNNVLQGFAFLTVPESDQKAYDHCRIMKKYSRVMIESFIGSSKHLQMTLSYALIARSFNDVTNHTTFKACHWTIFTYLKINEYRFK</sequence>
<dbReference type="CTD" id="8233033"/>
<reference evidence="9" key="2">
    <citation type="submission" date="2007-04" db="EMBL/GenBank/DDBJ databases">
        <title>The genome of the human body louse.</title>
        <authorList>
            <consortium name="The Human Body Louse Genome Consortium"/>
            <person name="Kirkness E."/>
            <person name="Walenz B."/>
            <person name="Hass B."/>
            <person name="Bruggner R."/>
            <person name="Strausberg R."/>
        </authorList>
    </citation>
    <scope>NUCLEOTIDE SEQUENCE</scope>
    <source>
        <strain evidence="9">USDA</strain>
    </source>
</reference>
<evidence type="ECO:0000259" key="7">
    <source>
        <dbReference type="Pfam" id="PF00723"/>
    </source>
</evidence>
<comment type="subcellular location">
    <subcellularLocation>
        <location evidence="6">Cell membrane</location>
        <topology evidence="6">Lipid-anchor</topology>
        <orientation evidence="6">Cytoplasmic side</orientation>
    </subcellularLocation>
</comment>
<dbReference type="EMBL" id="DS235843">
    <property type="protein sequence ID" value="EEB18313.1"/>
    <property type="molecule type" value="Genomic_DNA"/>
</dbReference>
<dbReference type="KEGG" id="phu:Phum_PHUM509480"/>
<dbReference type="PANTHER" id="PTHR10749">
    <property type="entry name" value="PHOSPHORYLASE B KINASE REGULATORY SUBUNIT"/>
    <property type="match status" value="1"/>
</dbReference>
<comment type="function">
    <text evidence="6">Phosphorylase b kinase catalyzes the phosphorylation of serine in certain substrates, including troponin I.</text>
</comment>
<evidence type="ECO:0000256" key="6">
    <source>
        <dbReference type="RuleBase" id="RU364123"/>
    </source>
</evidence>
<dbReference type="InterPro" id="IPR045583">
    <property type="entry name" value="KPBA/B_C"/>
</dbReference>
<accession>E0VY57</accession>
<feature type="domain" description="GH15-like" evidence="7">
    <location>
        <begin position="53"/>
        <end position="879"/>
    </location>
</feature>
<evidence type="ECO:0000259" key="8">
    <source>
        <dbReference type="Pfam" id="PF19292"/>
    </source>
</evidence>
<keyword evidence="9" id="KW-0808">Transferase</keyword>
<dbReference type="InterPro" id="IPR008928">
    <property type="entry name" value="6-hairpin_glycosidase_sf"/>
</dbReference>
<dbReference type="SUPFAM" id="SSF48208">
    <property type="entry name" value="Six-hairpin glycosidases"/>
    <property type="match status" value="1"/>
</dbReference>
<evidence type="ECO:0000256" key="4">
    <source>
        <dbReference type="ARBA" id="ARBA00022860"/>
    </source>
</evidence>
<dbReference type="FunCoup" id="E0VY57">
    <property type="interactions" value="187"/>
</dbReference>
<evidence type="ECO:0000256" key="3">
    <source>
        <dbReference type="ARBA" id="ARBA00022600"/>
    </source>
</evidence>
<reference evidence="10" key="3">
    <citation type="submission" date="2021-02" db="UniProtKB">
        <authorList>
            <consortium name="EnsemblMetazoa"/>
        </authorList>
    </citation>
    <scope>IDENTIFICATION</scope>
    <source>
        <strain evidence="10">USDA</strain>
    </source>
</reference>
<dbReference type="eggNOG" id="KOG3635">
    <property type="taxonomic scope" value="Eukaryota"/>
</dbReference>
<dbReference type="Pfam" id="PF19292">
    <property type="entry name" value="KPBB_C"/>
    <property type="match status" value="1"/>
</dbReference>
<keyword evidence="6" id="KW-0449">Lipoprotein</keyword>
<dbReference type="UniPathway" id="UPA00163"/>
<dbReference type="InterPro" id="IPR011613">
    <property type="entry name" value="GH15-like"/>
</dbReference>
<evidence type="ECO:0000256" key="5">
    <source>
        <dbReference type="ARBA" id="ARBA00023277"/>
    </source>
</evidence>
<dbReference type="InterPro" id="IPR008734">
    <property type="entry name" value="PHK_A/B_su"/>
</dbReference>
<evidence type="ECO:0000313" key="9">
    <source>
        <dbReference type="EMBL" id="EEB18313.1"/>
    </source>
</evidence>
<reference evidence="9" key="1">
    <citation type="submission" date="2007-04" db="EMBL/GenBank/DDBJ databases">
        <title>Annotation of Pediculus humanus corporis strain USDA.</title>
        <authorList>
            <person name="Kirkness E."/>
            <person name="Hannick L."/>
            <person name="Hass B."/>
            <person name="Bruggner R."/>
            <person name="Lawson D."/>
            <person name="Bidwell S."/>
            <person name="Joardar V."/>
            <person name="Caler E."/>
            <person name="Walenz B."/>
            <person name="Inman J."/>
            <person name="Schobel S."/>
            <person name="Galinsky K."/>
            <person name="Amedeo P."/>
            <person name="Strausberg R."/>
        </authorList>
    </citation>
    <scope>NUCLEOTIDE SEQUENCE</scope>
    <source>
        <strain evidence="9">USDA</strain>
    </source>
</reference>
<dbReference type="HOGENOM" id="CLU_004177_0_1_1"/>
<evidence type="ECO:0000256" key="2">
    <source>
        <dbReference type="ARBA" id="ARBA00007128"/>
    </source>
</evidence>
<keyword evidence="11" id="KW-1185">Reference proteome</keyword>
<gene>
    <name evidence="10" type="primary">8233033</name>
    <name evidence="9" type="ORF">Phum_PHUM509480</name>
</gene>
<dbReference type="Proteomes" id="UP000009046">
    <property type="component" value="Unassembled WGS sequence"/>
</dbReference>
<keyword evidence="5 6" id="KW-0119">Carbohydrate metabolism</keyword>
<dbReference type="Pfam" id="PF00723">
    <property type="entry name" value="Glyco_hydro_15"/>
    <property type="match status" value="1"/>
</dbReference>
<evidence type="ECO:0000313" key="10">
    <source>
        <dbReference type="EnsemblMetazoa" id="PHUM509480-PA"/>
    </source>
</evidence>
<protein>
    <recommendedName>
        <fullName evidence="6">Phosphorylase b kinase regulatory subunit</fullName>
    </recommendedName>
</protein>
<dbReference type="GeneID" id="8233033"/>
<feature type="domain" description="Phosphorylase b kinase regulatory subunit alpha/beta C-terminal" evidence="8">
    <location>
        <begin position="928"/>
        <end position="1042"/>
    </location>
</feature>